<dbReference type="PANTHER" id="PTHR34061">
    <property type="entry name" value="PROTEIN, PUTATIVE-RELATED"/>
    <property type="match status" value="1"/>
</dbReference>
<evidence type="ECO:0000313" key="2">
    <source>
        <dbReference type="EMBL" id="KAG2312317.1"/>
    </source>
</evidence>
<comment type="caution">
    <text evidence="2">The sequence shown here is derived from an EMBL/GenBank/DDBJ whole genome shotgun (WGS) entry which is preliminary data.</text>
</comment>
<gene>
    <name evidence="2" type="ORF">Bca52824_023874</name>
</gene>
<accession>A0A8X7VJD4</accession>
<dbReference type="Proteomes" id="UP000886595">
    <property type="component" value="Unassembled WGS sequence"/>
</dbReference>
<proteinExistence type="predicted"/>
<keyword evidence="3" id="KW-1185">Reference proteome</keyword>
<organism evidence="2 3">
    <name type="scientific">Brassica carinata</name>
    <name type="common">Ethiopian mustard</name>
    <name type="synonym">Abyssinian cabbage</name>
    <dbReference type="NCBI Taxonomy" id="52824"/>
    <lineage>
        <taxon>Eukaryota</taxon>
        <taxon>Viridiplantae</taxon>
        <taxon>Streptophyta</taxon>
        <taxon>Embryophyta</taxon>
        <taxon>Tracheophyta</taxon>
        <taxon>Spermatophyta</taxon>
        <taxon>Magnoliopsida</taxon>
        <taxon>eudicotyledons</taxon>
        <taxon>Gunneridae</taxon>
        <taxon>Pentapetalae</taxon>
        <taxon>rosids</taxon>
        <taxon>malvids</taxon>
        <taxon>Brassicales</taxon>
        <taxon>Brassicaceae</taxon>
        <taxon>Brassiceae</taxon>
        <taxon>Brassica</taxon>
    </lineage>
</organism>
<evidence type="ECO:0000313" key="3">
    <source>
        <dbReference type="Proteomes" id="UP000886595"/>
    </source>
</evidence>
<name>A0A8X7VJD4_BRACI</name>
<dbReference type="EMBL" id="JAAMPC010000005">
    <property type="protein sequence ID" value="KAG2312317.1"/>
    <property type="molecule type" value="Genomic_DNA"/>
</dbReference>
<reference evidence="2 3" key="1">
    <citation type="submission" date="2020-02" db="EMBL/GenBank/DDBJ databases">
        <authorList>
            <person name="Ma Q."/>
            <person name="Huang Y."/>
            <person name="Song X."/>
            <person name="Pei D."/>
        </authorList>
    </citation>
    <scope>NUCLEOTIDE SEQUENCE [LARGE SCALE GENOMIC DNA]</scope>
    <source>
        <strain evidence="2">Sxm20200214</strain>
        <tissue evidence="2">Leaf</tissue>
    </source>
</reference>
<feature type="region of interest" description="Disordered" evidence="1">
    <location>
        <begin position="52"/>
        <end position="82"/>
    </location>
</feature>
<protein>
    <submittedName>
        <fullName evidence="2">Uncharacterized protein</fullName>
    </submittedName>
</protein>
<dbReference type="PANTHER" id="PTHR34061:SF11">
    <property type="entry name" value="PROTEIN, PUTATIVE-RELATED"/>
    <property type="match status" value="1"/>
</dbReference>
<evidence type="ECO:0000256" key="1">
    <source>
        <dbReference type="SAM" id="MobiDB-lite"/>
    </source>
</evidence>
<dbReference type="AlphaFoldDB" id="A0A8X7VJD4"/>
<sequence length="82" mass="8623">MDNSSSINSTASTASNLSTASLEKLDQAASWVSTTVISAFFASLERCACVNLSTSDDDDDDNEESHNRPLALSAAPQPDDIV</sequence>
<dbReference type="OrthoDB" id="1138139at2759"/>